<dbReference type="Gene3D" id="3.40.50.1110">
    <property type="entry name" value="SGNH hydrolase"/>
    <property type="match status" value="1"/>
</dbReference>
<sequence length="884" mass="100060">MKKKLSLILSMLSIMFGLSSPVDMPPAEAKVQNTVQCTILFVPHDNRPTSCEQSTEALELAGYNVIMPPKDMLGGLRNTADTNELWGWVNKNISKADVAVVSTDSLIYGGLVASRNHNNSEEVLLYRTNKFKQLKKSNKKLKIFAFGSLMRTPKNGAAAGAEEPEYYQKYGDKIFRVSALNDQKETRKLTKLEKEEREGLMNSIPSGVYKDYFGRRTKNINVTKNLMNLAQNGILNFLVIGKDDNAPFCATHQEARELNNFAKKQGLSRDKFMVATGIDEFAMLLLARAANTIENKQYTVNVQYNTGVGKDTIPKFSDEKLFKSIRDELTMAGAKETNKPNADLFLLVNTDPKGRTTDGYPEPNDPDPMYNDGKPRIGTQYFLDMVKENIAKKRNVALADVCFANGSDKALMNLLSDNKLLFRLRSYSGWNTPTNSTGFALGQGLVNLKNSQEDCNRMLVKRYLDDWGYQAYAREKLMWSLPDSKYYFNLAEYEKYAEDLVTKELREFAAWHLSEYPNATDIKVTFPWHITFIGGITINENIPKKKLIFNGRWNIENNQATCGNGATYVTARFTGTSIAAKMDDRNCWWRYEIDGKPYNRIKFRNELTTLAENLPKGEHKIKLVRSTEGEAGLSTFKGFVLNEGAEILSPDEPKRLKLEFVGDSITAGAFNDGPHDVLSYHDVENNDMSYGPQLARMLDADYSVLAKSGEGLVHNYSEEWPYNQVHTADRYPWTYYSFNWNDHHLNWDFSNNKTDAVFISIGANDFLFEPRPTEDEFIKEYIHLIKVVRKNNPTAAIICLEPVPTVIGPDAASWTEIAVTKLKNNGDKDLYYIPLNKDTPLLNDSDYVGDGVHPTQEGSRKIAEYLKNKVETILKSKFAKLPGH</sequence>
<accession>A0A1M6CUW6</accession>
<dbReference type="InterPro" id="IPR040794">
    <property type="entry name" value="CE2_N"/>
</dbReference>
<reference evidence="4 5" key="1">
    <citation type="submission" date="2016-11" db="EMBL/GenBank/DDBJ databases">
        <authorList>
            <person name="Jaros S."/>
            <person name="Januszkiewicz K."/>
            <person name="Wedrychowicz H."/>
        </authorList>
    </citation>
    <scope>NUCLEOTIDE SEQUENCE [LARGE SCALE GENOMIC DNA]</scope>
    <source>
        <strain evidence="4 5">DSM 3074</strain>
    </source>
</reference>
<dbReference type="GO" id="GO:0052689">
    <property type="term" value="F:carboxylic ester hydrolase activity"/>
    <property type="evidence" value="ECO:0007669"/>
    <property type="project" value="InterPro"/>
</dbReference>
<dbReference type="InterPro" id="IPR036514">
    <property type="entry name" value="SGNH_hydro_sf"/>
</dbReference>
<dbReference type="Gene3D" id="2.60.120.260">
    <property type="entry name" value="Galactose-binding domain-like"/>
    <property type="match status" value="1"/>
</dbReference>
<gene>
    <name evidence="4" type="ORF">SAMN02745671_01231</name>
</gene>
<proteinExistence type="predicted"/>
<dbReference type="Pfam" id="PF13552">
    <property type="entry name" value="DUF4127"/>
    <property type="match status" value="1"/>
</dbReference>
<dbReference type="RefSeq" id="WP_080325686.1">
    <property type="nucleotide sequence ID" value="NZ_FQYW01000009.1"/>
</dbReference>
<feature type="domain" description="SGNH hydrolase-type esterase" evidence="2">
    <location>
        <begin position="660"/>
        <end position="860"/>
    </location>
</feature>
<dbReference type="CDD" id="cd01831">
    <property type="entry name" value="Endoglucanase_E_like"/>
    <property type="match status" value="1"/>
</dbReference>
<dbReference type="PANTHER" id="PTHR37834">
    <property type="entry name" value="GDSL-LIKE LIPASE/ACYLHYDROLASE DOMAIN PROTEIN (AFU_ORTHOLOGUE AFUA_2G00620)"/>
    <property type="match status" value="1"/>
</dbReference>
<dbReference type="Pfam" id="PF17996">
    <property type="entry name" value="CE2_N"/>
    <property type="match status" value="1"/>
</dbReference>
<evidence type="ECO:0000256" key="1">
    <source>
        <dbReference type="SAM" id="SignalP"/>
    </source>
</evidence>
<feature type="chain" id="PRO_5013223312" evidence="1">
    <location>
        <begin position="30"/>
        <end position="884"/>
    </location>
</feature>
<dbReference type="EMBL" id="FQYW01000009">
    <property type="protein sequence ID" value="SHI64812.1"/>
    <property type="molecule type" value="Genomic_DNA"/>
</dbReference>
<dbReference type="Proteomes" id="UP000191240">
    <property type="component" value="Unassembled WGS sequence"/>
</dbReference>
<dbReference type="SUPFAM" id="SSF52266">
    <property type="entry name" value="SGNH hydrolase"/>
    <property type="match status" value="1"/>
</dbReference>
<dbReference type="Pfam" id="PF13472">
    <property type="entry name" value="Lipase_GDSL_2"/>
    <property type="match status" value="1"/>
</dbReference>
<organism evidence="4 5">
    <name type="scientific">Anaerovibrio lipolyticus DSM 3074</name>
    <dbReference type="NCBI Taxonomy" id="1120997"/>
    <lineage>
        <taxon>Bacteria</taxon>
        <taxon>Bacillati</taxon>
        <taxon>Bacillota</taxon>
        <taxon>Negativicutes</taxon>
        <taxon>Selenomonadales</taxon>
        <taxon>Selenomonadaceae</taxon>
        <taxon>Anaerovibrio</taxon>
    </lineage>
</organism>
<evidence type="ECO:0000259" key="2">
    <source>
        <dbReference type="Pfam" id="PF13472"/>
    </source>
</evidence>
<dbReference type="InterPro" id="IPR037461">
    <property type="entry name" value="CtCE2-like_dom"/>
</dbReference>
<keyword evidence="1" id="KW-0732">Signal</keyword>
<evidence type="ECO:0000313" key="4">
    <source>
        <dbReference type="EMBL" id="SHI64812.1"/>
    </source>
</evidence>
<dbReference type="InterPro" id="IPR052762">
    <property type="entry name" value="PCW_deacetylase/CE"/>
</dbReference>
<dbReference type="InterPro" id="IPR025394">
    <property type="entry name" value="DUF4127"/>
</dbReference>
<dbReference type="PANTHER" id="PTHR37834:SF2">
    <property type="entry name" value="ESTERASE, SGNH HYDROLASE-TYPE"/>
    <property type="match status" value="1"/>
</dbReference>
<dbReference type="OrthoDB" id="9801375at2"/>
<dbReference type="InterPro" id="IPR013830">
    <property type="entry name" value="SGNH_hydro"/>
</dbReference>
<protein>
    <submittedName>
        <fullName evidence="4">GDSL-like Lipase/Acylhydrolase family protein</fullName>
    </submittedName>
</protein>
<evidence type="ECO:0000313" key="5">
    <source>
        <dbReference type="Proteomes" id="UP000191240"/>
    </source>
</evidence>
<feature type="signal peptide" evidence="1">
    <location>
        <begin position="1"/>
        <end position="29"/>
    </location>
</feature>
<name>A0A1M6CUW6_9FIRM</name>
<evidence type="ECO:0000259" key="3">
    <source>
        <dbReference type="Pfam" id="PF17996"/>
    </source>
</evidence>
<feature type="domain" description="Carbohydrate esterase 2 N-terminal" evidence="3">
    <location>
        <begin position="549"/>
        <end position="650"/>
    </location>
</feature>
<dbReference type="AlphaFoldDB" id="A0A1M6CUW6"/>
<keyword evidence="4" id="KW-0378">Hydrolase</keyword>